<name>A0A1A0H6Y7_9ASCO</name>
<evidence type="ECO:0000313" key="2">
    <source>
        <dbReference type="Proteomes" id="UP000092555"/>
    </source>
</evidence>
<protein>
    <submittedName>
        <fullName evidence="1">Uncharacterized protein</fullName>
    </submittedName>
</protein>
<dbReference type="GeneID" id="30027985"/>
<dbReference type="Proteomes" id="UP000092555">
    <property type="component" value="Unassembled WGS sequence"/>
</dbReference>
<sequence>MRTSLLDYHIYYHSSLLKFPSLMYMCTRTSQSGFAIDRESKTPQSGTRLEWTRVRILGFQSPGPLAFLLVQIIYVFPRSIR</sequence>
<accession>A0A1A0H6Y7</accession>
<dbReference type="EMBL" id="LXTC01000005">
    <property type="protein sequence ID" value="OBA19796.1"/>
    <property type="molecule type" value="Genomic_DNA"/>
</dbReference>
<dbReference type="AlphaFoldDB" id="A0A1A0H6Y7"/>
<proteinExistence type="predicted"/>
<reference evidence="1 2" key="1">
    <citation type="submission" date="2016-05" db="EMBL/GenBank/DDBJ databases">
        <title>Comparative genomics of biotechnologically important yeasts.</title>
        <authorList>
            <consortium name="DOE Joint Genome Institute"/>
            <person name="Riley R."/>
            <person name="Haridas S."/>
            <person name="Wolfe K.H."/>
            <person name="Lopes M.R."/>
            <person name="Hittinger C.T."/>
            <person name="Goker M."/>
            <person name="Salamov A."/>
            <person name="Wisecaver J."/>
            <person name="Long T.M."/>
            <person name="Aerts A.L."/>
            <person name="Barry K."/>
            <person name="Choi C."/>
            <person name="Clum A."/>
            <person name="Coughlan A.Y."/>
            <person name="Deshpande S."/>
            <person name="Douglass A.P."/>
            <person name="Hanson S.J."/>
            <person name="Klenk H.-P."/>
            <person name="LaButti K."/>
            <person name="Lapidus A."/>
            <person name="Lindquist E."/>
            <person name="Lipzen A."/>
            <person name="Meier-kolthoff J.P."/>
            <person name="Ohm R.A."/>
            <person name="Otillar R.P."/>
            <person name="Pangilinan J."/>
            <person name="Peng Y."/>
            <person name="Rokas A."/>
            <person name="Rosa C.A."/>
            <person name="Scheuner C."/>
            <person name="Sibirny A.A."/>
            <person name="Slot J.C."/>
            <person name="Stielow J.B."/>
            <person name="Sun H."/>
            <person name="Kurtzman C.P."/>
            <person name="Blackwell M."/>
            <person name="Grigoriev I.V."/>
            <person name="Jeffries T.W."/>
        </authorList>
    </citation>
    <scope>NUCLEOTIDE SEQUENCE [LARGE SCALE GENOMIC DNA]</scope>
    <source>
        <strain evidence="1 2">NRRL YB-4993</strain>
    </source>
</reference>
<comment type="caution">
    <text evidence="1">The sequence shown here is derived from an EMBL/GenBank/DDBJ whole genome shotgun (WGS) entry which is preliminary data.</text>
</comment>
<keyword evidence="2" id="KW-1185">Reference proteome</keyword>
<evidence type="ECO:0000313" key="1">
    <source>
        <dbReference type="EMBL" id="OBA19796.1"/>
    </source>
</evidence>
<organism evidence="1 2">
    <name type="scientific">Metschnikowia bicuspidata var. bicuspidata NRRL YB-4993</name>
    <dbReference type="NCBI Taxonomy" id="869754"/>
    <lineage>
        <taxon>Eukaryota</taxon>
        <taxon>Fungi</taxon>
        <taxon>Dikarya</taxon>
        <taxon>Ascomycota</taxon>
        <taxon>Saccharomycotina</taxon>
        <taxon>Pichiomycetes</taxon>
        <taxon>Metschnikowiaceae</taxon>
        <taxon>Metschnikowia</taxon>
    </lineage>
</organism>
<dbReference type="RefSeq" id="XP_018710321.1">
    <property type="nucleotide sequence ID" value="XM_018855009.1"/>
</dbReference>
<gene>
    <name evidence="1" type="ORF">METBIDRAFT_208005</name>
</gene>